<evidence type="ECO:0000313" key="2">
    <source>
        <dbReference type="EMBL" id="ASU03475.1"/>
    </source>
</evidence>
<sequence length="819" mass="88885">MKPINELDVFVPEVPLLEESDLVKGGEQGPSNAQALALASRTHFLNERRKELETELDRIDTALSGLDADKVGADAKGTATGLVDAHVKDADPHTQYLTDARGKLLFVDKTTANKPNGYLQLDANGKLPAGVVTSLSARYVIVADETERLKLTTTNDLTIAAQQSDDTLYYLNAGTDPSVKGNWIKGQSATVSGVVSFFGRTGVITAESGDYTADQINETLTRLFVSPQEKQTWNQKQDKLVSGTNIKTFKGQSLVGAGDLSFNYADFGAAAEIHKHVASDITDFNDKVDGRASSLLKAGQNIQLVVDPTTKAVTINAAPPNAASLFASVDRMGSSANQMHVINFNQDITYNLEAYALKLEKGSTNQVYTLETFDPTSAPFFNSTQYLTFNGVLGVAYNWTPTLRQNKTRYEMEFDPNVNALSLFSTAGKNIIPVMAGNGGINGYVPFASSEYSADYTAYRAFSNLQAANGASDCWASGKGQVPSAANPQWIGISLPAGVKITAYSFVNRSAGAVSTPSKYKLQGSNDKTTWDDIEAVRSNTNDAAAFEFFHSARPTKAYQHYRLYITERYPNNPDYDFVVVWRLRLYVEKPVVFQGETSDALYTLDSNNVLVPLTDISDAGIEAQGISVAKNIPPANLLAYPLKKIVGLEPSTLNVKLVPMEQIAIMKDPLVTKPFSKINAMNYTAVLLEKTRYAISPDGVTFYTYNGGTWTSLGALKNDLASAKKLAAQGMMNGLATGTIMTLYTQLGIRFTAFSLAYGIFPTVANEVISVDQTLLSVDFADTWKKQTPAEVEIRYSSGNISFKTVAAGDYKLVYQVA</sequence>
<gene>
    <name evidence="2" type="ORF">RISINGSUN_195</name>
</gene>
<evidence type="ECO:0000259" key="1">
    <source>
        <dbReference type="PROSITE" id="PS50022"/>
    </source>
</evidence>
<accession>A0A223LHM8</accession>
<protein>
    <submittedName>
        <fullName evidence="2">Putative carbohydrate binding protein</fullName>
    </submittedName>
</protein>
<name>A0A223LHM8_9CAUD</name>
<feature type="domain" description="F5/8 type C" evidence="1">
    <location>
        <begin position="429"/>
        <end position="589"/>
    </location>
</feature>
<dbReference type="Gene3D" id="2.60.120.260">
    <property type="entry name" value="Galactose-binding domain-like"/>
    <property type="match status" value="1"/>
</dbReference>
<dbReference type="PROSITE" id="PS50022">
    <property type="entry name" value="FA58C_3"/>
    <property type="match status" value="1"/>
</dbReference>
<keyword evidence="3" id="KW-1185">Reference proteome</keyword>
<dbReference type="SUPFAM" id="SSF49785">
    <property type="entry name" value="Galactose-binding domain-like"/>
    <property type="match status" value="1"/>
</dbReference>
<dbReference type="EMBL" id="MF459646">
    <property type="protein sequence ID" value="ASU03475.1"/>
    <property type="molecule type" value="Genomic_DNA"/>
</dbReference>
<dbReference type="Proteomes" id="UP000225553">
    <property type="component" value="Segment"/>
</dbReference>
<proteinExistence type="predicted"/>
<evidence type="ECO:0000313" key="3">
    <source>
        <dbReference type="Proteomes" id="UP000225553"/>
    </source>
</evidence>
<organism evidence="2 3">
    <name type="scientific">Erwinia phage vB_EamM_RisingSun</name>
    <dbReference type="NCBI Taxonomy" id="2026080"/>
    <lineage>
        <taxon>Viruses</taxon>
        <taxon>Duplodnaviria</taxon>
        <taxon>Heunggongvirae</taxon>
        <taxon>Uroviricota</taxon>
        <taxon>Caudoviricetes</taxon>
        <taxon>Chimalliviridae</taxon>
        <taxon>Risingsunvirus</taxon>
        <taxon>Risingsunvirus risingsun</taxon>
    </lineage>
</organism>
<dbReference type="InterPro" id="IPR008979">
    <property type="entry name" value="Galactose-bd-like_sf"/>
</dbReference>
<dbReference type="InterPro" id="IPR000421">
    <property type="entry name" value="FA58C"/>
</dbReference>
<dbReference type="Pfam" id="PF00754">
    <property type="entry name" value="F5_F8_type_C"/>
    <property type="match status" value="1"/>
</dbReference>
<reference evidence="3" key="1">
    <citation type="submission" date="2017-07" db="EMBL/GenBank/DDBJ databases">
        <authorList>
            <person name="Putnam M.J."/>
            <person name="Sharma R."/>
            <person name="Kruger J.L."/>
            <person name="Berg J.A."/>
            <person name="Payne A.M."/>
            <person name="Fajardo C.P."/>
            <person name="Breakwell D.P."/>
            <person name="Hope S."/>
            <person name="Grose J.H."/>
        </authorList>
    </citation>
    <scope>NUCLEOTIDE SEQUENCE [LARGE SCALE GENOMIC DNA]</scope>
</reference>